<evidence type="ECO:0000256" key="2">
    <source>
        <dbReference type="ARBA" id="ARBA00022723"/>
    </source>
</evidence>
<comment type="similarity">
    <text evidence="1">Belongs to the carotenoid oxygenase family.</text>
</comment>
<organism evidence="6 7">
    <name type="scientific">Adineta steineri</name>
    <dbReference type="NCBI Taxonomy" id="433720"/>
    <lineage>
        <taxon>Eukaryota</taxon>
        <taxon>Metazoa</taxon>
        <taxon>Spiralia</taxon>
        <taxon>Gnathifera</taxon>
        <taxon>Rotifera</taxon>
        <taxon>Eurotatoria</taxon>
        <taxon>Bdelloidea</taxon>
        <taxon>Adinetida</taxon>
        <taxon>Adinetidae</taxon>
        <taxon>Adineta</taxon>
    </lineage>
</organism>
<dbReference type="GO" id="GO:0016121">
    <property type="term" value="P:carotene catabolic process"/>
    <property type="evidence" value="ECO:0007669"/>
    <property type="project" value="TreeGrafter"/>
</dbReference>
<dbReference type="PANTHER" id="PTHR10543:SF24">
    <property type="entry name" value="CAROTENOID ISOMEROOXYGENASE"/>
    <property type="match status" value="1"/>
</dbReference>
<dbReference type="EMBL" id="CAJNOE010000145">
    <property type="protein sequence ID" value="CAF0974946.1"/>
    <property type="molecule type" value="Genomic_DNA"/>
</dbReference>
<dbReference type="GO" id="GO:0046872">
    <property type="term" value="F:metal ion binding"/>
    <property type="evidence" value="ECO:0007669"/>
    <property type="project" value="UniProtKB-KW"/>
</dbReference>
<keyword evidence="3" id="KW-0560">Oxidoreductase</keyword>
<reference evidence="6" key="1">
    <citation type="submission" date="2021-02" db="EMBL/GenBank/DDBJ databases">
        <authorList>
            <person name="Nowell W R."/>
        </authorList>
    </citation>
    <scope>NUCLEOTIDE SEQUENCE</scope>
</reference>
<dbReference type="AlphaFoldDB" id="A0A814ERI8"/>
<sequence>MTALSVDTEEQVWNNYNLFTSTKESTDEEIIKFQGNIPEWLKGNLYRNGPGAHEINDDPKTTFNHAFDGFAFIQKYNIDGSSQTVGFRGSFVKSRTYTESIKNGSLKTRQFGTDPCQSILGRFQNLFFGRDTTTHTDDTGVTVQMVQNELLALTETTTGNILDPDTLEHLGALVTLPYGRPKDSPIISMATAHVMFDNKRKMTVGYGNRMTNKGNFLDIVFIPDNISDEVPKVNDDDMDELISRSRYLLYLTDNISERGKNYNRRIKATTKSFRFPCDHVCYMHSASISENYLILTEIPYHFTKFYGLWYSVTGGSVTQMFKWNGETMPTYFRIISLDTGEQIAYIPGPAFFQFHHINSYECENNKKKIIVDICAFDDPRIIDEFTLNNLRENIFPSGAGYVRRFEVDLDANTCIEPNTNAREPKGIHANSHAHSLIPIQFELPRINPNFTGKKYQYVYAVRAPPGRIFDGIIKLDVQTKEVIAVWEEPCTSPSEPIFVPRSNDEDSKEDDGVILSVVLEQKAKRSFLIVLDGITFKELARAYLPVHIPLSFHGNFY</sequence>
<evidence type="ECO:0000313" key="7">
    <source>
        <dbReference type="Proteomes" id="UP000663860"/>
    </source>
</evidence>
<comment type="caution">
    <text evidence="6">The sequence shown here is derived from an EMBL/GenBank/DDBJ whole genome shotgun (WGS) entry which is preliminary data.</text>
</comment>
<feature type="binding site" evidence="5">
    <location>
        <position position="284"/>
    </location>
    <ligand>
        <name>Fe cation</name>
        <dbReference type="ChEBI" id="CHEBI:24875"/>
        <note>catalytic</note>
    </ligand>
</feature>
<feature type="binding site" evidence="5">
    <location>
        <position position="355"/>
    </location>
    <ligand>
        <name>Fe cation</name>
        <dbReference type="ChEBI" id="CHEBI:24875"/>
        <note>catalytic</note>
    </ligand>
</feature>
<name>A0A814ERI8_9BILA</name>
<protein>
    <recommendedName>
        <fullName evidence="8">Carotenoid oxygenase</fullName>
    </recommendedName>
</protein>
<dbReference type="Proteomes" id="UP000663860">
    <property type="component" value="Unassembled WGS sequence"/>
</dbReference>
<keyword evidence="4 5" id="KW-0408">Iron</keyword>
<dbReference type="PANTHER" id="PTHR10543">
    <property type="entry name" value="BETA-CAROTENE DIOXYGENASE"/>
    <property type="match status" value="1"/>
</dbReference>
<feature type="binding site" evidence="5">
    <location>
        <position position="553"/>
    </location>
    <ligand>
        <name>Fe cation</name>
        <dbReference type="ChEBI" id="CHEBI:24875"/>
        <note>catalytic</note>
    </ligand>
</feature>
<evidence type="ECO:0000256" key="3">
    <source>
        <dbReference type="ARBA" id="ARBA00023002"/>
    </source>
</evidence>
<evidence type="ECO:0000256" key="5">
    <source>
        <dbReference type="PIRSR" id="PIRSR604294-1"/>
    </source>
</evidence>
<dbReference type="Pfam" id="PF03055">
    <property type="entry name" value="RPE65"/>
    <property type="match status" value="1"/>
</dbReference>
<dbReference type="GO" id="GO:0010436">
    <property type="term" value="F:carotenoid dioxygenase activity"/>
    <property type="evidence" value="ECO:0007669"/>
    <property type="project" value="TreeGrafter"/>
</dbReference>
<evidence type="ECO:0000256" key="1">
    <source>
        <dbReference type="ARBA" id="ARBA00006787"/>
    </source>
</evidence>
<evidence type="ECO:0000313" key="6">
    <source>
        <dbReference type="EMBL" id="CAF0974946.1"/>
    </source>
</evidence>
<evidence type="ECO:0008006" key="8">
    <source>
        <dbReference type="Google" id="ProtNLM"/>
    </source>
</evidence>
<comment type="cofactor">
    <cofactor evidence="5">
        <name>Fe(2+)</name>
        <dbReference type="ChEBI" id="CHEBI:29033"/>
    </cofactor>
    <text evidence="5">Binds 1 Fe(2+) ion per subunit.</text>
</comment>
<feature type="binding site" evidence="5">
    <location>
        <position position="193"/>
    </location>
    <ligand>
        <name>Fe cation</name>
        <dbReference type="ChEBI" id="CHEBI:24875"/>
        <note>catalytic</note>
    </ligand>
</feature>
<proteinExistence type="inferred from homology"/>
<accession>A0A814ERI8</accession>
<keyword evidence="2 5" id="KW-0479">Metal-binding</keyword>
<gene>
    <name evidence="6" type="ORF">IZO911_LOCUS16250</name>
</gene>
<evidence type="ECO:0000256" key="4">
    <source>
        <dbReference type="ARBA" id="ARBA00023004"/>
    </source>
</evidence>
<dbReference type="InterPro" id="IPR004294">
    <property type="entry name" value="Carotenoid_Oase"/>
</dbReference>